<dbReference type="EMBL" id="JAAGBB010000010">
    <property type="protein sequence ID" value="MBR0664708.1"/>
    <property type="molecule type" value="Genomic_DNA"/>
</dbReference>
<comment type="caution">
    <text evidence="2">The sequence shown here is derived from an EMBL/GenBank/DDBJ whole genome shotgun (WGS) entry which is preliminary data.</text>
</comment>
<name>A0ABS5EWP0_9PROT</name>
<reference evidence="3" key="1">
    <citation type="journal article" date="2021" name="Syst. Appl. Microbiol.">
        <title>Roseomonas hellenica sp. nov., isolated from roots of wild-growing Alkanna tinctoria.</title>
        <authorList>
            <person name="Rat A."/>
            <person name="Naranjo H.D."/>
            <person name="Lebbe L."/>
            <person name="Cnockaert M."/>
            <person name="Krigas N."/>
            <person name="Grigoriadou K."/>
            <person name="Maloupa E."/>
            <person name="Willems A."/>
        </authorList>
    </citation>
    <scope>NUCLEOTIDE SEQUENCE [LARGE SCALE GENOMIC DNA]</scope>
    <source>
        <strain evidence="3">LMG 31523</strain>
    </source>
</reference>
<evidence type="ECO:0008006" key="4">
    <source>
        <dbReference type="Google" id="ProtNLM"/>
    </source>
</evidence>
<protein>
    <recommendedName>
        <fullName evidence="4">GcrA cell cycle regulator</fullName>
    </recommendedName>
</protein>
<gene>
    <name evidence="2" type="ORF">GXW71_10125</name>
</gene>
<evidence type="ECO:0000256" key="1">
    <source>
        <dbReference type="SAM" id="MobiDB-lite"/>
    </source>
</evidence>
<dbReference type="Proteomes" id="UP001196870">
    <property type="component" value="Unassembled WGS sequence"/>
</dbReference>
<sequence length="111" mass="12351">MTGRRRDTDLARPPASEGSLLGYGKREQRSSEIVVEKAPSAPAKLLVPFDKPNPDRIRLVRTGPFEHYCAVRGRDAGFGFGCDLLKGEPGTWFCGEHRPEGERRWSALGRV</sequence>
<dbReference type="RefSeq" id="WP_211852374.1">
    <property type="nucleotide sequence ID" value="NZ_JAAGBB010000010.1"/>
</dbReference>
<accession>A0ABS5EWP0</accession>
<proteinExistence type="predicted"/>
<feature type="region of interest" description="Disordered" evidence="1">
    <location>
        <begin position="1"/>
        <end position="27"/>
    </location>
</feature>
<organism evidence="2 3">
    <name type="scientific">Plastoroseomonas hellenica</name>
    <dbReference type="NCBI Taxonomy" id="2687306"/>
    <lineage>
        <taxon>Bacteria</taxon>
        <taxon>Pseudomonadati</taxon>
        <taxon>Pseudomonadota</taxon>
        <taxon>Alphaproteobacteria</taxon>
        <taxon>Acetobacterales</taxon>
        <taxon>Acetobacteraceae</taxon>
        <taxon>Plastoroseomonas</taxon>
    </lineage>
</organism>
<evidence type="ECO:0000313" key="2">
    <source>
        <dbReference type="EMBL" id="MBR0664708.1"/>
    </source>
</evidence>
<keyword evidence="3" id="KW-1185">Reference proteome</keyword>
<feature type="compositionally biased region" description="Basic and acidic residues" evidence="1">
    <location>
        <begin position="1"/>
        <end position="10"/>
    </location>
</feature>
<evidence type="ECO:0000313" key="3">
    <source>
        <dbReference type="Proteomes" id="UP001196870"/>
    </source>
</evidence>